<protein>
    <submittedName>
        <fullName evidence="2">Uncharacterized protein</fullName>
    </submittedName>
</protein>
<sequence length="360" mass="37369">MHPLVKDGVSAAFATIIITVFLEVVFRFRFDDSKSRAGYRRWIISVLASLRLSVSALPGATNTGDVNSPTNQPTSLPSPPYEISSSIVGISSDLASKASVVTQQTVLSCCFNKTFLNILPGPTTMGPTAPAHTSPPEFLDTLEDFTWSWKSGRAITLLIMVVCFAFVETALGFFALGDELRAKSTDPVEPPAPDQDVAAQDERDKLAVAIAAAVTTVVSVDLATTINNAVAAAVDAAVTAAINTAVAVAPATVSTVSTNVAVDPSADASITADSTGAGAAAVGSFAIRCDDRGAPGGATTNFATTSRDKRPILASSIIVANSLAIFVTTYMVRDDIVPVSITALVVTISSISFLWLHSTV</sequence>
<feature type="transmembrane region" description="Helical" evidence="1">
    <location>
        <begin position="154"/>
        <end position="176"/>
    </location>
</feature>
<evidence type="ECO:0000256" key="1">
    <source>
        <dbReference type="SAM" id="Phobius"/>
    </source>
</evidence>
<keyword evidence="1" id="KW-0812">Transmembrane</keyword>
<feature type="transmembrane region" description="Helical" evidence="1">
    <location>
        <begin position="12"/>
        <end position="30"/>
    </location>
</feature>
<reference evidence="2 3" key="1">
    <citation type="submission" date="2020-01" db="EMBL/GenBank/DDBJ databases">
        <authorList>
            <person name="Palmer J.M."/>
        </authorList>
    </citation>
    <scope>NUCLEOTIDE SEQUENCE [LARGE SCALE GENOMIC DNA]</scope>
    <source>
        <strain evidence="2 3">TWF970</strain>
    </source>
</reference>
<dbReference type="Proteomes" id="UP000474640">
    <property type="component" value="Unassembled WGS sequence"/>
</dbReference>
<dbReference type="AlphaFoldDB" id="A0A7C8R887"/>
<gene>
    <name evidence="2" type="ORF">TWF970_004142</name>
</gene>
<feature type="transmembrane region" description="Helical" evidence="1">
    <location>
        <begin position="312"/>
        <end position="330"/>
    </location>
</feature>
<dbReference type="OrthoDB" id="10538349at2759"/>
<proteinExistence type="predicted"/>
<accession>A0A7C8R887</accession>
<feature type="transmembrane region" description="Helical" evidence="1">
    <location>
        <begin position="336"/>
        <end position="356"/>
    </location>
</feature>
<feature type="transmembrane region" description="Helical" evidence="1">
    <location>
        <begin position="42"/>
        <end position="60"/>
    </location>
</feature>
<evidence type="ECO:0000313" key="2">
    <source>
        <dbReference type="EMBL" id="KAF3279033.1"/>
    </source>
</evidence>
<evidence type="ECO:0000313" key="3">
    <source>
        <dbReference type="Proteomes" id="UP000474640"/>
    </source>
</evidence>
<organism evidence="2 3">
    <name type="scientific">Orbilia oligospora</name>
    <name type="common">Nematode-trapping fungus</name>
    <name type="synonym">Arthrobotrys oligospora</name>
    <dbReference type="NCBI Taxonomy" id="2813651"/>
    <lineage>
        <taxon>Eukaryota</taxon>
        <taxon>Fungi</taxon>
        <taxon>Dikarya</taxon>
        <taxon>Ascomycota</taxon>
        <taxon>Pezizomycotina</taxon>
        <taxon>Orbiliomycetes</taxon>
        <taxon>Orbiliales</taxon>
        <taxon>Orbiliaceae</taxon>
        <taxon>Orbilia</taxon>
    </lineage>
</organism>
<keyword evidence="1" id="KW-0472">Membrane</keyword>
<comment type="caution">
    <text evidence="2">The sequence shown here is derived from an EMBL/GenBank/DDBJ whole genome shotgun (WGS) entry which is preliminary data.</text>
</comment>
<keyword evidence="1" id="KW-1133">Transmembrane helix</keyword>
<dbReference type="EMBL" id="JAABOJ010000022">
    <property type="protein sequence ID" value="KAF3279033.1"/>
    <property type="molecule type" value="Genomic_DNA"/>
</dbReference>
<name>A0A7C8R887_ORBOL</name>